<evidence type="ECO:0000313" key="2">
    <source>
        <dbReference type="Proteomes" id="UP000307720"/>
    </source>
</evidence>
<gene>
    <name evidence="1" type="ORF">E5357_05610</name>
</gene>
<keyword evidence="2" id="KW-1185">Reference proteome</keyword>
<organism evidence="1 2">
    <name type="scientific">Hominisplanchenecus murintestinalis</name>
    <dbReference type="NCBI Taxonomy" id="2941517"/>
    <lineage>
        <taxon>Bacteria</taxon>
        <taxon>Bacillati</taxon>
        <taxon>Bacillota</taxon>
        <taxon>Clostridia</taxon>
        <taxon>Lachnospirales</taxon>
        <taxon>Lachnospiraceae</taxon>
        <taxon>Hominisplanchenecus</taxon>
    </lineage>
</organism>
<dbReference type="Proteomes" id="UP000307720">
    <property type="component" value="Unassembled WGS sequence"/>
</dbReference>
<evidence type="ECO:0000313" key="1">
    <source>
        <dbReference type="EMBL" id="TGX99326.1"/>
    </source>
</evidence>
<name>A0AC61R0Y8_9FIRM</name>
<accession>A0AC61R0Y8</accession>
<reference evidence="1" key="1">
    <citation type="submission" date="2019-04" db="EMBL/GenBank/DDBJ databases">
        <title>Microbes associate with the intestines of laboratory mice.</title>
        <authorList>
            <person name="Navarre W."/>
            <person name="Wong E."/>
            <person name="Huang K."/>
            <person name="Tropini C."/>
            <person name="Ng K."/>
            <person name="Yu B."/>
        </authorList>
    </citation>
    <scope>NUCLEOTIDE SEQUENCE</scope>
    <source>
        <strain evidence="1">NM72_1-8</strain>
    </source>
</reference>
<dbReference type="EMBL" id="SRZB01000008">
    <property type="protein sequence ID" value="TGX99326.1"/>
    <property type="molecule type" value="Genomic_DNA"/>
</dbReference>
<sequence length="206" mass="23627">MIEKVYQNQGDEKVTVFILTVCIVLLALIVGFIRLKIPKKRKISKEQYRILYTFGECEILLRKKNWYLKEFEGDSDYPKLKNLFDDLSNFQKGYAKAAMNTPIILKKPHSPYSAAYVGTKVGGTAVGIVAAEQAKEKQIAYEQSLKAVCSADSEKRHSINRIENCCGTILKIIRKKEHLKNDWNKEKNTIKSNLEEEYKMMLGSKP</sequence>
<proteinExistence type="predicted"/>
<comment type="caution">
    <text evidence="1">The sequence shown here is derived from an EMBL/GenBank/DDBJ whole genome shotgun (WGS) entry which is preliminary data.</text>
</comment>
<protein>
    <submittedName>
        <fullName evidence="1">Uncharacterized protein</fullName>
    </submittedName>
</protein>